<dbReference type="Proteomes" id="UP000287651">
    <property type="component" value="Unassembled WGS sequence"/>
</dbReference>
<organism evidence="1 2">
    <name type="scientific">Ensete ventricosum</name>
    <name type="common">Abyssinian banana</name>
    <name type="synonym">Musa ensete</name>
    <dbReference type="NCBI Taxonomy" id="4639"/>
    <lineage>
        <taxon>Eukaryota</taxon>
        <taxon>Viridiplantae</taxon>
        <taxon>Streptophyta</taxon>
        <taxon>Embryophyta</taxon>
        <taxon>Tracheophyta</taxon>
        <taxon>Spermatophyta</taxon>
        <taxon>Magnoliopsida</taxon>
        <taxon>Liliopsida</taxon>
        <taxon>Zingiberales</taxon>
        <taxon>Musaceae</taxon>
        <taxon>Ensete</taxon>
    </lineage>
</organism>
<accession>A0A426YF58</accession>
<feature type="non-terminal residue" evidence="1">
    <location>
        <position position="1"/>
    </location>
</feature>
<reference evidence="1 2" key="1">
    <citation type="journal article" date="2014" name="Agronomy (Basel)">
        <title>A Draft Genome Sequence for Ensete ventricosum, the Drought-Tolerant Tree Against Hunger.</title>
        <authorList>
            <person name="Harrison J."/>
            <person name="Moore K.A."/>
            <person name="Paszkiewicz K."/>
            <person name="Jones T."/>
            <person name="Grant M."/>
            <person name="Ambacheew D."/>
            <person name="Muzemil S."/>
            <person name="Studholme D.J."/>
        </authorList>
    </citation>
    <scope>NUCLEOTIDE SEQUENCE [LARGE SCALE GENOMIC DNA]</scope>
</reference>
<proteinExistence type="predicted"/>
<dbReference type="AlphaFoldDB" id="A0A426YF58"/>
<evidence type="ECO:0000313" key="1">
    <source>
        <dbReference type="EMBL" id="RRT50389.1"/>
    </source>
</evidence>
<dbReference type="EMBL" id="AMZH03012791">
    <property type="protein sequence ID" value="RRT50389.1"/>
    <property type="molecule type" value="Genomic_DNA"/>
</dbReference>
<comment type="caution">
    <text evidence="1">The sequence shown here is derived from an EMBL/GenBank/DDBJ whole genome shotgun (WGS) entry which is preliminary data.</text>
</comment>
<gene>
    <name evidence="1" type="ORF">B296_00049726</name>
</gene>
<name>A0A426YF58_ENSVE</name>
<evidence type="ECO:0000313" key="2">
    <source>
        <dbReference type="Proteomes" id="UP000287651"/>
    </source>
</evidence>
<sequence length="57" mass="6739">VKFIHRVDAIENSPGVRWEIAEGIRSLLGWRKGVHQKKIETRLEIVKGSRKVYRELR</sequence>
<protein>
    <submittedName>
        <fullName evidence="1">Uncharacterized protein</fullName>
    </submittedName>
</protein>